<gene>
    <name evidence="1" type="ORF">METZ01_LOCUS171093</name>
</gene>
<dbReference type="AlphaFoldDB" id="A0A382BXA1"/>
<accession>A0A382BXA1</accession>
<organism evidence="1">
    <name type="scientific">marine metagenome</name>
    <dbReference type="NCBI Taxonomy" id="408172"/>
    <lineage>
        <taxon>unclassified sequences</taxon>
        <taxon>metagenomes</taxon>
        <taxon>ecological metagenomes</taxon>
    </lineage>
</organism>
<reference evidence="1" key="1">
    <citation type="submission" date="2018-05" db="EMBL/GenBank/DDBJ databases">
        <authorList>
            <person name="Lanie J.A."/>
            <person name="Ng W.-L."/>
            <person name="Kazmierczak K.M."/>
            <person name="Andrzejewski T.M."/>
            <person name="Davidsen T.M."/>
            <person name="Wayne K.J."/>
            <person name="Tettelin H."/>
            <person name="Glass J.I."/>
            <person name="Rusch D."/>
            <person name="Podicherti R."/>
            <person name="Tsui H.-C.T."/>
            <person name="Winkler M.E."/>
        </authorList>
    </citation>
    <scope>NUCLEOTIDE SEQUENCE</scope>
</reference>
<protein>
    <submittedName>
        <fullName evidence="1">Uncharacterized protein</fullName>
    </submittedName>
</protein>
<sequence>MLSVSETEVLLSVGEVEITNGVVASTLKGVIARVLLAFPSESVTIIVQLEYVASLILSRVIVLLPLVADVSDDE</sequence>
<feature type="non-terminal residue" evidence="1">
    <location>
        <position position="74"/>
    </location>
</feature>
<evidence type="ECO:0000313" key="1">
    <source>
        <dbReference type="EMBL" id="SVB18239.1"/>
    </source>
</evidence>
<proteinExistence type="predicted"/>
<name>A0A382BXA1_9ZZZZ</name>
<dbReference type="EMBL" id="UINC01031731">
    <property type="protein sequence ID" value="SVB18239.1"/>
    <property type="molecule type" value="Genomic_DNA"/>
</dbReference>